<dbReference type="Gene3D" id="3.30.1360.120">
    <property type="entry name" value="Probable tRNA modification gtpase trme, domain 1"/>
    <property type="match status" value="1"/>
</dbReference>
<protein>
    <recommendedName>
        <fullName evidence="2">aminomethyltransferase</fullName>
        <ecNumber evidence="2">2.1.2.10</ecNumber>
    </recommendedName>
    <alternativeName>
        <fullName evidence="5">Glycine cleavage system T protein</fullName>
    </alternativeName>
</protein>
<reference evidence="9 10" key="1">
    <citation type="submission" date="2019-02" db="EMBL/GenBank/DDBJ databases">
        <title>Halieaceae_genomes.</title>
        <authorList>
            <person name="Li S.-H."/>
        </authorList>
    </citation>
    <scope>NUCLEOTIDE SEQUENCE [LARGE SCALE GENOMIC DNA]</scope>
    <source>
        <strain evidence="9 10">JH123</strain>
    </source>
</reference>
<dbReference type="NCBIfam" id="NF010093">
    <property type="entry name" value="PRK13579.1"/>
    <property type="match status" value="1"/>
</dbReference>
<evidence type="ECO:0000256" key="5">
    <source>
        <dbReference type="ARBA" id="ARBA00031395"/>
    </source>
</evidence>
<dbReference type="Proteomes" id="UP001317963">
    <property type="component" value="Chromosome"/>
</dbReference>
<dbReference type="InterPro" id="IPR006223">
    <property type="entry name" value="GcvT"/>
</dbReference>
<evidence type="ECO:0000256" key="2">
    <source>
        <dbReference type="ARBA" id="ARBA00012616"/>
    </source>
</evidence>
<dbReference type="PANTHER" id="PTHR43757">
    <property type="entry name" value="AMINOMETHYLTRANSFERASE"/>
    <property type="match status" value="1"/>
</dbReference>
<comment type="catalytic activity">
    <reaction evidence="6">
        <text>N(6)-[(R)-S(8)-aminomethyldihydrolipoyl]-L-lysyl-[protein] + (6S)-5,6,7,8-tetrahydrofolate = N(6)-[(R)-dihydrolipoyl]-L-lysyl-[protein] + (6R)-5,10-methylene-5,6,7,8-tetrahydrofolate + NH4(+)</text>
        <dbReference type="Rhea" id="RHEA:16945"/>
        <dbReference type="Rhea" id="RHEA-COMP:10475"/>
        <dbReference type="Rhea" id="RHEA-COMP:10492"/>
        <dbReference type="ChEBI" id="CHEBI:15636"/>
        <dbReference type="ChEBI" id="CHEBI:28938"/>
        <dbReference type="ChEBI" id="CHEBI:57453"/>
        <dbReference type="ChEBI" id="CHEBI:83100"/>
        <dbReference type="ChEBI" id="CHEBI:83143"/>
        <dbReference type="EC" id="2.1.2.10"/>
    </reaction>
</comment>
<proteinExistence type="inferred from homology"/>
<feature type="domain" description="GCVT N-terminal" evidence="7">
    <location>
        <begin position="7"/>
        <end position="254"/>
    </location>
</feature>
<dbReference type="InterPro" id="IPR013977">
    <property type="entry name" value="GcvT_C"/>
</dbReference>
<evidence type="ECO:0000256" key="4">
    <source>
        <dbReference type="ARBA" id="ARBA00022679"/>
    </source>
</evidence>
<dbReference type="Pfam" id="PF08669">
    <property type="entry name" value="GCV_T_C"/>
    <property type="match status" value="1"/>
</dbReference>
<dbReference type="NCBIfam" id="TIGR00528">
    <property type="entry name" value="gcvT"/>
    <property type="match status" value="1"/>
</dbReference>
<dbReference type="Gene3D" id="4.10.1250.10">
    <property type="entry name" value="Aminomethyltransferase fragment"/>
    <property type="match status" value="1"/>
</dbReference>
<dbReference type="InterPro" id="IPR006222">
    <property type="entry name" value="GCVT_N"/>
</dbReference>
<keyword evidence="10" id="KW-1185">Reference proteome</keyword>
<dbReference type="InterPro" id="IPR028896">
    <property type="entry name" value="GcvT/YgfZ/DmdA"/>
</dbReference>
<dbReference type="SUPFAM" id="SSF103025">
    <property type="entry name" value="Folate-binding domain"/>
    <property type="match status" value="1"/>
</dbReference>
<dbReference type="NCBIfam" id="NF001567">
    <property type="entry name" value="PRK00389.1"/>
    <property type="match status" value="1"/>
</dbReference>
<dbReference type="EMBL" id="CP036501">
    <property type="protein sequence ID" value="UZP73910.1"/>
    <property type="molecule type" value="Genomic_DNA"/>
</dbReference>
<dbReference type="GO" id="GO:0004047">
    <property type="term" value="F:aminomethyltransferase activity"/>
    <property type="evidence" value="ECO:0007669"/>
    <property type="project" value="UniProtKB-EC"/>
</dbReference>
<keyword evidence="4 9" id="KW-0808">Transferase</keyword>
<dbReference type="PANTHER" id="PTHR43757:SF2">
    <property type="entry name" value="AMINOMETHYLTRANSFERASE, MITOCHONDRIAL"/>
    <property type="match status" value="1"/>
</dbReference>
<dbReference type="RefSeq" id="WP_279242712.1">
    <property type="nucleotide sequence ID" value="NZ_CP036501.1"/>
</dbReference>
<dbReference type="Gene3D" id="2.40.30.110">
    <property type="entry name" value="Aminomethyltransferase beta-barrel domains"/>
    <property type="match status" value="1"/>
</dbReference>
<evidence type="ECO:0000256" key="3">
    <source>
        <dbReference type="ARBA" id="ARBA00022576"/>
    </source>
</evidence>
<keyword evidence="3" id="KW-0032">Aminotransferase</keyword>
<accession>A0ABY6Q5V0</accession>
<sequence length="369" mass="39583">MSLETPLTQLHVRLGAKLVEFAGYTMPISYPNGIIAEHQHTRSKAGLFDVSHMGQVLVSGSNVAKLLESVMPADLVALAPNRSTYALLTNDMGGVRDDLIATKLEDGRFFLVLNASNKHADLAYLRQALPELTFELLDDRALLALQGPEARAVLSRLGKNTESLGFMSARECSVNDIPCFVTCSGYTGEDGFELSVNASQAEHLAELLLAETGVAPIGLGARDSLRLEVGLCLHGHELSPEITPLEARLKWAIAPSRRAGGDREGGYPGAAILNEQMSNGVNRVRIGLRVLGRRPVRAGQPLLNADGLEVGSICSDAFGASVGGPIAMGFVRPDFSQVGAILKADVRGKFIDLEVVALPMLPQRYYRTD</sequence>
<organism evidence="9 10">
    <name type="scientific">Candidatus Paraluminiphilus aquimaris</name>
    <dbReference type="NCBI Taxonomy" id="2518994"/>
    <lineage>
        <taxon>Bacteria</taxon>
        <taxon>Pseudomonadati</taxon>
        <taxon>Pseudomonadota</taxon>
        <taxon>Gammaproteobacteria</taxon>
        <taxon>Cellvibrionales</taxon>
        <taxon>Halieaceae</taxon>
        <taxon>Candidatus Paraluminiphilus</taxon>
    </lineage>
</organism>
<dbReference type="InterPro" id="IPR029043">
    <property type="entry name" value="GcvT/YgfZ_C"/>
</dbReference>
<evidence type="ECO:0000256" key="6">
    <source>
        <dbReference type="ARBA" id="ARBA00047665"/>
    </source>
</evidence>
<evidence type="ECO:0000259" key="8">
    <source>
        <dbReference type="Pfam" id="PF08669"/>
    </source>
</evidence>
<name>A0ABY6Q5V0_9GAMM</name>
<evidence type="ECO:0000259" key="7">
    <source>
        <dbReference type="Pfam" id="PF01571"/>
    </source>
</evidence>
<dbReference type="PIRSF" id="PIRSF006487">
    <property type="entry name" value="GcvT"/>
    <property type="match status" value="1"/>
</dbReference>
<feature type="domain" description="Aminomethyltransferase C-terminal" evidence="8">
    <location>
        <begin position="283"/>
        <end position="360"/>
    </location>
</feature>
<dbReference type="Pfam" id="PF01571">
    <property type="entry name" value="GCV_T"/>
    <property type="match status" value="1"/>
</dbReference>
<evidence type="ECO:0000256" key="1">
    <source>
        <dbReference type="ARBA" id="ARBA00008609"/>
    </source>
</evidence>
<evidence type="ECO:0000313" key="9">
    <source>
        <dbReference type="EMBL" id="UZP73910.1"/>
    </source>
</evidence>
<dbReference type="EC" id="2.1.2.10" evidence="2"/>
<dbReference type="SUPFAM" id="SSF101790">
    <property type="entry name" value="Aminomethyltransferase beta-barrel domain"/>
    <property type="match status" value="1"/>
</dbReference>
<dbReference type="Gene3D" id="3.30.70.1400">
    <property type="entry name" value="Aminomethyltransferase beta-barrel domains"/>
    <property type="match status" value="1"/>
</dbReference>
<evidence type="ECO:0000313" key="10">
    <source>
        <dbReference type="Proteomes" id="UP001317963"/>
    </source>
</evidence>
<comment type="similarity">
    <text evidence="1">Belongs to the GcvT family.</text>
</comment>
<gene>
    <name evidence="9" type="primary">gcvT</name>
    <name evidence="9" type="ORF">E0F26_03745</name>
</gene>
<dbReference type="InterPro" id="IPR027266">
    <property type="entry name" value="TrmE/GcvT-like"/>
</dbReference>